<reference evidence="3" key="2">
    <citation type="submission" date="2020-09" db="EMBL/GenBank/DDBJ databases">
        <authorList>
            <person name="Sun Q."/>
            <person name="Kim S."/>
        </authorList>
    </citation>
    <scope>NUCLEOTIDE SEQUENCE</scope>
    <source>
        <strain evidence="3">KCTC 32255</strain>
    </source>
</reference>
<dbReference type="PRINTS" id="PR00081">
    <property type="entry name" value="GDHRDH"/>
</dbReference>
<dbReference type="GO" id="GO:0016491">
    <property type="term" value="F:oxidoreductase activity"/>
    <property type="evidence" value="ECO:0007669"/>
    <property type="project" value="UniProtKB-KW"/>
</dbReference>
<gene>
    <name evidence="3" type="ORF">GCM10011614_32540</name>
</gene>
<protein>
    <submittedName>
        <fullName evidence="3">Oxidoreductase</fullName>
    </submittedName>
</protein>
<keyword evidence="2" id="KW-0560">Oxidoreductase</keyword>
<comment type="caution">
    <text evidence="3">The sequence shown here is derived from an EMBL/GenBank/DDBJ whole genome shotgun (WGS) entry which is preliminary data.</text>
</comment>
<dbReference type="AlphaFoldDB" id="A0A918PLX6"/>
<dbReference type="EMBL" id="BMZA01000020">
    <property type="protein sequence ID" value="GGZ15120.1"/>
    <property type="molecule type" value="Genomic_DNA"/>
</dbReference>
<dbReference type="Pfam" id="PF00106">
    <property type="entry name" value="adh_short"/>
    <property type="match status" value="1"/>
</dbReference>
<keyword evidence="4" id="KW-1185">Reference proteome</keyword>
<dbReference type="PANTHER" id="PTHR24320">
    <property type="entry name" value="RETINOL DEHYDROGENASE"/>
    <property type="match status" value="1"/>
</dbReference>
<comment type="similarity">
    <text evidence="1">Belongs to the short-chain dehydrogenases/reductases (SDR) family.</text>
</comment>
<dbReference type="Gene3D" id="3.40.50.720">
    <property type="entry name" value="NAD(P)-binding Rossmann-like Domain"/>
    <property type="match status" value="1"/>
</dbReference>
<dbReference type="Proteomes" id="UP000648075">
    <property type="component" value="Unassembled WGS sequence"/>
</dbReference>
<dbReference type="SUPFAM" id="SSF51735">
    <property type="entry name" value="NAD(P)-binding Rossmann-fold domains"/>
    <property type="match status" value="1"/>
</dbReference>
<dbReference type="InterPro" id="IPR002347">
    <property type="entry name" value="SDR_fam"/>
</dbReference>
<reference evidence="3" key="1">
    <citation type="journal article" date="2014" name="Int. J. Syst. Evol. Microbiol.">
        <title>Complete genome sequence of Corynebacterium casei LMG S-19264T (=DSM 44701T), isolated from a smear-ripened cheese.</title>
        <authorList>
            <consortium name="US DOE Joint Genome Institute (JGI-PGF)"/>
            <person name="Walter F."/>
            <person name="Albersmeier A."/>
            <person name="Kalinowski J."/>
            <person name="Ruckert C."/>
        </authorList>
    </citation>
    <scope>NUCLEOTIDE SEQUENCE</scope>
    <source>
        <strain evidence="3">KCTC 32255</strain>
    </source>
</reference>
<dbReference type="PANTHER" id="PTHR24320:SF283">
    <property type="entry name" value="RETINOL DEHYDROGENASE 11"/>
    <property type="match status" value="1"/>
</dbReference>
<name>A0A918PLX6_9SPHN</name>
<accession>A0A918PLX6</accession>
<dbReference type="InterPro" id="IPR036291">
    <property type="entry name" value="NAD(P)-bd_dom_sf"/>
</dbReference>
<evidence type="ECO:0000256" key="1">
    <source>
        <dbReference type="ARBA" id="ARBA00006484"/>
    </source>
</evidence>
<proteinExistence type="inferred from homology"/>
<evidence type="ECO:0000313" key="4">
    <source>
        <dbReference type="Proteomes" id="UP000648075"/>
    </source>
</evidence>
<sequence>MLNGRSTALQAIAGHNLKGMLAVVTGSGGIGRQAALALAAAGAEVVLGGRRAADLRQAEAEIGAAVPGAIVEGLPLDLESPASVEHFAQAVLGRERPVSFLVANAGVAACPQSFNELGVERHFATNVLGHALLTALLVPALRAASAARIVCLTSSAHQFTPVVFDDISFRHRLYDRLIAYAQSKTGCVLLAVHLGSQLAQYGITVHAVHPGLVQTDIMRHLSDEDRLSIATMQAGIQPKTAAQGAATVIWAAVEPRLAGQPTRYLEDCSVAPLIDFPMGNDYGYGVMAHALDFEAAAQLWAWAEGTLSRDLNL</sequence>
<organism evidence="3 4">
    <name type="scientific">Novosphingobium colocasiae</name>
    <dbReference type="NCBI Taxonomy" id="1256513"/>
    <lineage>
        <taxon>Bacteria</taxon>
        <taxon>Pseudomonadati</taxon>
        <taxon>Pseudomonadota</taxon>
        <taxon>Alphaproteobacteria</taxon>
        <taxon>Sphingomonadales</taxon>
        <taxon>Sphingomonadaceae</taxon>
        <taxon>Novosphingobium</taxon>
    </lineage>
</organism>
<dbReference type="RefSeq" id="WP_189622350.1">
    <property type="nucleotide sequence ID" value="NZ_BMZA01000020.1"/>
</dbReference>
<evidence type="ECO:0000256" key="2">
    <source>
        <dbReference type="ARBA" id="ARBA00023002"/>
    </source>
</evidence>
<evidence type="ECO:0000313" key="3">
    <source>
        <dbReference type="EMBL" id="GGZ15120.1"/>
    </source>
</evidence>